<accession>A0A495W151</accession>
<dbReference type="InterPro" id="IPR000873">
    <property type="entry name" value="AMP-dep_synth/lig_dom"/>
</dbReference>
<organism evidence="2 3">
    <name type="scientific">Saccharothrix australiensis</name>
    <dbReference type="NCBI Taxonomy" id="2072"/>
    <lineage>
        <taxon>Bacteria</taxon>
        <taxon>Bacillati</taxon>
        <taxon>Actinomycetota</taxon>
        <taxon>Actinomycetes</taxon>
        <taxon>Pseudonocardiales</taxon>
        <taxon>Pseudonocardiaceae</taxon>
        <taxon>Saccharothrix</taxon>
    </lineage>
</organism>
<keyword evidence="3" id="KW-1185">Reference proteome</keyword>
<dbReference type="InterPro" id="IPR042099">
    <property type="entry name" value="ANL_N_sf"/>
</dbReference>
<dbReference type="Gene3D" id="3.40.50.12780">
    <property type="entry name" value="N-terminal domain of ligase-like"/>
    <property type="match status" value="1"/>
</dbReference>
<dbReference type="AlphaFoldDB" id="A0A495W151"/>
<name>A0A495W151_9PSEU</name>
<dbReference type="EMBL" id="RBXO01000001">
    <property type="protein sequence ID" value="RKT54435.1"/>
    <property type="molecule type" value="Genomic_DNA"/>
</dbReference>
<dbReference type="SUPFAM" id="SSF56801">
    <property type="entry name" value="Acetyl-CoA synthetase-like"/>
    <property type="match status" value="1"/>
</dbReference>
<dbReference type="Pfam" id="PF00501">
    <property type="entry name" value="AMP-binding"/>
    <property type="match status" value="1"/>
</dbReference>
<dbReference type="RefSeq" id="WP_342776276.1">
    <property type="nucleotide sequence ID" value="NZ_RBXO01000001.1"/>
</dbReference>
<sequence>MALTLIHADPWWGGDLLAGRPERDVWADVRREWTFGALRDRVDALNATYGAHGVRPGDTAVLHMAPSLTLLWSLLALWSRGARVVLVDHRAGRSRVMRDLARTRPRCYVRSDGALPGRFRAECGIRVEILGGGSAPSTPHRLLHLDGPSPVGRTGPDLLAETTRLSGLDGAPRAGERVLVLDDPVSPVGVVVGLLHSLQAGTTLVFGQHDDVSYALADTGCDVVFARPERIRSLSTAPHDFKTRPRLVVATGPVSEVEHDRFVRRHGVSLGRLLHIPGVGVVAADLVGAHRPPVVGPYCRASR</sequence>
<evidence type="ECO:0000313" key="3">
    <source>
        <dbReference type="Proteomes" id="UP000282084"/>
    </source>
</evidence>
<evidence type="ECO:0000313" key="2">
    <source>
        <dbReference type="EMBL" id="RKT54435.1"/>
    </source>
</evidence>
<gene>
    <name evidence="2" type="ORF">C8E97_3057</name>
</gene>
<feature type="domain" description="AMP-dependent synthetase/ligase" evidence="1">
    <location>
        <begin position="19"/>
        <end position="109"/>
    </location>
</feature>
<protein>
    <submittedName>
        <fullName evidence="2">AMP-binding enzyme</fullName>
    </submittedName>
</protein>
<evidence type="ECO:0000259" key="1">
    <source>
        <dbReference type="Pfam" id="PF00501"/>
    </source>
</evidence>
<proteinExistence type="predicted"/>
<reference evidence="2 3" key="1">
    <citation type="submission" date="2018-10" db="EMBL/GenBank/DDBJ databases">
        <title>Sequencing the genomes of 1000 actinobacteria strains.</title>
        <authorList>
            <person name="Klenk H.-P."/>
        </authorList>
    </citation>
    <scope>NUCLEOTIDE SEQUENCE [LARGE SCALE GENOMIC DNA]</scope>
    <source>
        <strain evidence="2 3">DSM 43800</strain>
    </source>
</reference>
<dbReference type="Proteomes" id="UP000282084">
    <property type="component" value="Unassembled WGS sequence"/>
</dbReference>
<comment type="caution">
    <text evidence="2">The sequence shown here is derived from an EMBL/GenBank/DDBJ whole genome shotgun (WGS) entry which is preliminary data.</text>
</comment>